<accession>A0AA37BPF2</accession>
<keyword evidence="1" id="KW-0472">Membrane</keyword>
<evidence type="ECO:0000256" key="1">
    <source>
        <dbReference type="SAM" id="Phobius"/>
    </source>
</evidence>
<keyword evidence="3" id="KW-1185">Reference proteome</keyword>
<evidence type="ECO:0000313" key="2">
    <source>
        <dbReference type="EMBL" id="GGM66567.1"/>
    </source>
</evidence>
<dbReference type="AlphaFoldDB" id="A0AA37BPF2"/>
<reference evidence="2" key="2">
    <citation type="submission" date="2022-09" db="EMBL/GenBank/DDBJ databases">
        <authorList>
            <person name="Sun Q."/>
            <person name="Ohkuma M."/>
        </authorList>
    </citation>
    <scope>NUCLEOTIDE SEQUENCE</scope>
    <source>
        <strain evidence="2">JCM 13583</strain>
    </source>
</reference>
<organism evidence="2 3">
    <name type="scientific">Thermogymnomonas acidicola</name>
    <dbReference type="NCBI Taxonomy" id="399579"/>
    <lineage>
        <taxon>Archaea</taxon>
        <taxon>Methanobacteriati</taxon>
        <taxon>Thermoplasmatota</taxon>
        <taxon>Thermoplasmata</taxon>
        <taxon>Thermoplasmatales</taxon>
        <taxon>Thermogymnomonas</taxon>
    </lineage>
</organism>
<dbReference type="Proteomes" id="UP000632195">
    <property type="component" value="Unassembled WGS sequence"/>
</dbReference>
<feature type="transmembrane region" description="Helical" evidence="1">
    <location>
        <begin position="21"/>
        <end position="45"/>
    </location>
</feature>
<comment type="caution">
    <text evidence="2">The sequence shown here is derived from an EMBL/GenBank/DDBJ whole genome shotgun (WGS) entry which is preliminary data.</text>
</comment>
<feature type="transmembrane region" description="Helical" evidence="1">
    <location>
        <begin position="409"/>
        <end position="431"/>
    </location>
</feature>
<dbReference type="RefSeq" id="WP_188679384.1">
    <property type="nucleotide sequence ID" value="NZ_BMNY01000001.1"/>
</dbReference>
<keyword evidence="1" id="KW-1133">Transmembrane helix</keyword>
<evidence type="ECO:0008006" key="4">
    <source>
        <dbReference type="Google" id="ProtNLM"/>
    </source>
</evidence>
<proteinExistence type="predicted"/>
<gene>
    <name evidence="2" type="ORF">GCM10007108_00940</name>
</gene>
<sequence>MEINIFSRKSIKSLKTRIFTLAFGSTGRAVATFTVIAIVVTMGILGGSGKLLQPVPSAGPFVGDATYHVMVTPAAIPVGHTTTIIASVDAFIANTVLDVEVTVVGPHGSGILGIENTTISTDSHGNGYVMLAYPGSFKPSASTNAVGTYLVSATFTYGYTTAYAYSHFVVFKNAVFAAPQLYITPGFGPVGTTVDVYGYHFAPDANITLYYDGIAVSNGSVPKTNATGFFSLTFTVPTSTGLNKVTAVDQYNNTATAYFEVQPSSQPGPLESTATQALVINGSAIANFTQTIGMEVLITGSNLSNGTSIGIIGSIYSEMPLNVVKPKTSDSLFYDVKVLNVSSGNATVSITESFVKTEHMNTMEYWNGTAWVQASSIVVVNDTIQGVIPVKELQKTPIVIGYIAPPSHLVVYLVVGLVVVAVAIILPLIILRRRRLPPQPPQEGEQREQAGNQ</sequence>
<name>A0AA37BPF2_9ARCH</name>
<protein>
    <recommendedName>
        <fullName evidence="4">IPT/TIG domain-containing protein</fullName>
    </recommendedName>
</protein>
<keyword evidence="1" id="KW-0812">Transmembrane</keyword>
<reference evidence="2" key="1">
    <citation type="journal article" date="2014" name="Int. J. Syst. Evol. Microbiol.">
        <title>Complete genome sequence of Corynebacterium casei LMG S-19264T (=DSM 44701T), isolated from a smear-ripened cheese.</title>
        <authorList>
            <consortium name="US DOE Joint Genome Institute (JGI-PGF)"/>
            <person name="Walter F."/>
            <person name="Albersmeier A."/>
            <person name="Kalinowski J."/>
            <person name="Ruckert C."/>
        </authorList>
    </citation>
    <scope>NUCLEOTIDE SEQUENCE</scope>
    <source>
        <strain evidence="2">JCM 13583</strain>
    </source>
</reference>
<dbReference type="EMBL" id="BMNY01000001">
    <property type="protein sequence ID" value="GGM66567.1"/>
    <property type="molecule type" value="Genomic_DNA"/>
</dbReference>
<evidence type="ECO:0000313" key="3">
    <source>
        <dbReference type="Proteomes" id="UP000632195"/>
    </source>
</evidence>